<gene>
    <name evidence="14" type="primary">pdxH</name>
    <name evidence="14" type="ORF">ENQ20_11975</name>
</gene>
<name>A0A7C1JBG4_9CHLR</name>
<keyword evidence="7 14" id="KW-0560">Oxidoreductase</keyword>
<feature type="binding site" evidence="11">
    <location>
        <position position="186"/>
    </location>
    <ligand>
        <name>FMN</name>
        <dbReference type="ChEBI" id="CHEBI:58210"/>
    </ligand>
</feature>
<protein>
    <recommendedName>
        <fullName evidence="9">Pyridoxamine 5'-phosphate oxidase</fullName>
        <ecNumber evidence="9">1.4.3.5</ecNumber>
    </recommendedName>
</protein>
<organism evidence="14">
    <name type="scientific">Caldilinea aerophila</name>
    <dbReference type="NCBI Taxonomy" id="133453"/>
    <lineage>
        <taxon>Bacteria</taxon>
        <taxon>Bacillati</taxon>
        <taxon>Chloroflexota</taxon>
        <taxon>Caldilineae</taxon>
        <taxon>Caldilineales</taxon>
        <taxon>Caldilineaceae</taxon>
        <taxon>Caldilinea</taxon>
    </lineage>
</organism>
<dbReference type="HAMAP" id="MF_01629">
    <property type="entry name" value="PdxH"/>
    <property type="match status" value="1"/>
</dbReference>
<feature type="binding site" evidence="11">
    <location>
        <begin position="141"/>
        <end position="142"/>
    </location>
    <ligand>
        <name>FMN</name>
        <dbReference type="ChEBI" id="CHEBI:58210"/>
    </ligand>
</feature>
<dbReference type="SUPFAM" id="SSF50475">
    <property type="entry name" value="FMN-binding split barrel"/>
    <property type="match status" value="1"/>
</dbReference>
<evidence type="ECO:0000259" key="13">
    <source>
        <dbReference type="Pfam" id="PF10590"/>
    </source>
</evidence>
<dbReference type="InterPro" id="IPR019740">
    <property type="entry name" value="Pyridox_Oxase_CS"/>
</dbReference>
<comment type="cofactor">
    <cofactor evidence="11">
        <name>FMN</name>
        <dbReference type="ChEBI" id="CHEBI:58210"/>
    </cofactor>
    <text evidence="11">Binds 1 FMN per subunit.</text>
</comment>
<evidence type="ECO:0000256" key="10">
    <source>
        <dbReference type="PIRSR" id="PIRSR000190-1"/>
    </source>
</evidence>
<evidence type="ECO:0000313" key="14">
    <source>
        <dbReference type="EMBL" id="HDX32183.1"/>
    </source>
</evidence>
<keyword evidence="8" id="KW-0664">Pyridoxine biosynthesis</keyword>
<dbReference type="InterPro" id="IPR019576">
    <property type="entry name" value="Pyridoxamine_oxidase_dimer_C"/>
</dbReference>
<dbReference type="Pfam" id="PF01243">
    <property type="entry name" value="PNPOx_N"/>
    <property type="match status" value="1"/>
</dbReference>
<evidence type="ECO:0000256" key="5">
    <source>
        <dbReference type="ARBA" id="ARBA00022630"/>
    </source>
</evidence>
<dbReference type="EC" id="1.4.3.5" evidence="9"/>
<dbReference type="InterPro" id="IPR012349">
    <property type="entry name" value="Split_barrel_FMN-bd"/>
</dbReference>
<feature type="domain" description="Pyridoxamine 5'-phosphate oxidase N-terminal" evidence="12">
    <location>
        <begin position="40"/>
        <end position="159"/>
    </location>
</feature>
<sequence>MTTDVDNFRKEYRLDRLSEETAGDDPFTLFERWFRLASESTIQEPNAMALATATPNGRPSVRMVLLKGFDRSGFTFFTNYESRKGRELAANPHAALLFWWEPIERQVRIEGVVEKLSAKESDEYYYSRPLGSRLGAWASEQSRVIPGREVLDKRFAELQAEYRDKHPDRPPFWGGYRLVPEVFEFWQGGVNRLHDRLRYRRHPEGGWLRERLAP</sequence>
<dbReference type="GO" id="GO:0004733">
    <property type="term" value="F:pyridoxamine phosphate oxidase activity"/>
    <property type="evidence" value="ECO:0007669"/>
    <property type="project" value="UniProtKB-UniRule"/>
</dbReference>
<evidence type="ECO:0000256" key="7">
    <source>
        <dbReference type="ARBA" id="ARBA00023002"/>
    </source>
</evidence>
<comment type="subunit">
    <text evidence="4">Homodimer.</text>
</comment>
<keyword evidence="5" id="KW-0285">Flavoprotein</keyword>
<dbReference type="GO" id="GO:0008615">
    <property type="term" value="P:pyridoxine biosynthetic process"/>
    <property type="evidence" value="ECO:0007669"/>
    <property type="project" value="UniProtKB-UniRule"/>
</dbReference>
<dbReference type="PROSITE" id="PS01064">
    <property type="entry name" value="PYRIDOX_OXIDASE"/>
    <property type="match status" value="1"/>
</dbReference>
<evidence type="ECO:0000256" key="11">
    <source>
        <dbReference type="PIRSR" id="PIRSR000190-2"/>
    </source>
</evidence>
<feature type="binding site" evidence="10">
    <location>
        <begin position="192"/>
        <end position="194"/>
    </location>
    <ligand>
        <name>substrate</name>
    </ligand>
</feature>
<dbReference type="InterPro" id="IPR011576">
    <property type="entry name" value="Pyridox_Oxase_N"/>
</dbReference>
<feature type="binding site" evidence="11">
    <location>
        <position position="196"/>
    </location>
    <ligand>
        <name>FMN</name>
        <dbReference type="ChEBI" id="CHEBI:58210"/>
    </ligand>
</feature>
<feature type="binding site" evidence="10">
    <location>
        <position position="124"/>
    </location>
    <ligand>
        <name>substrate</name>
    </ligand>
</feature>
<feature type="domain" description="Pyridoxine 5'-phosphate oxidase dimerisation C-terminal" evidence="13">
    <location>
        <begin position="173"/>
        <end position="214"/>
    </location>
</feature>
<dbReference type="PANTHER" id="PTHR10851:SF0">
    <property type="entry name" value="PYRIDOXINE-5'-PHOSPHATE OXIDASE"/>
    <property type="match status" value="1"/>
</dbReference>
<dbReference type="GO" id="GO:0010181">
    <property type="term" value="F:FMN binding"/>
    <property type="evidence" value="ECO:0007669"/>
    <property type="project" value="UniProtKB-UniRule"/>
</dbReference>
<comment type="pathway">
    <text evidence="1">Cofactor metabolism; pyridoxal 5'-phosphate salvage; pyridoxal 5'-phosphate from pyridoxamine 5'-phosphate: step 1/1.</text>
</comment>
<dbReference type="PANTHER" id="PTHR10851">
    <property type="entry name" value="PYRIDOXINE-5-PHOSPHATE OXIDASE"/>
    <property type="match status" value="1"/>
</dbReference>
<dbReference type="AlphaFoldDB" id="A0A7C1JBG4"/>
<evidence type="ECO:0000256" key="6">
    <source>
        <dbReference type="ARBA" id="ARBA00022643"/>
    </source>
</evidence>
<feature type="binding site" evidence="11">
    <location>
        <position position="84"/>
    </location>
    <ligand>
        <name>FMN</name>
        <dbReference type="ChEBI" id="CHEBI:58210"/>
    </ligand>
</feature>
<evidence type="ECO:0000256" key="3">
    <source>
        <dbReference type="ARBA" id="ARBA00007301"/>
    </source>
</evidence>
<feature type="binding site" evidence="10">
    <location>
        <position position="132"/>
    </location>
    <ligand>
        <name>substrate</name>
    </ligand>
</feature>
<evidence type="ECO:0000259" key="12">
    <source>
        <dbReference type="Pfam" id="PF01243"/>
    </source>
</evidence>
<evidence type="ECO:0000256" key="8">
    <source>
        <dbReference type="ARBA" id="ARBA00023096"/>
    </source>
</evidence>
<comment type="caution">
    <text evidence="14">The sequence shown here is derived from an EMBL/GenBank/DDBJ whole genome shotgun (WGS) entry which is preliminary data.</text>
</comment>
<proteinExistence type="inferred from homology"/>
<feature type="binding site" evidence="10">
    <location>
        <begin position="9"/>
        <end position="12"/>
    </location>
    <ligand>
        <name>substrate</name>
    </ligand>
</feature>
<dbReference type="NCBIfam" id="TIGR00558">
    <property type="entry name" value="pdxH"/>
    <property type="match status" value="1"/>
</dbReference>
<dbReference type="Pfam" id="PF10590">
    <property type="entry name" value="PNP_phzG_C"/>
    <property type="match status" value="1"/>
</dbReference>
<dbReference type="InterPro" id="IPR000659">
    <property type="entry name" value="Pyridox_Oxase"/>
</dbReference>
<dbReference type="Gene3D" id="2.30.110.10">
    <property type="entry name" value="Electron Transport, Fmn-binding Protein, Chain A"/>
    <property type="match status" value="1"/>
</dbReference>
<dbReference type="NCBIfam" id="NF004231">
    <property type="entry name" value="PRK05679.1"/>
    <property type="match status" value="1"/>
</dbReference>
<evidence type="ECO:0000256" key="4">
    <source>
        <dbReference type="ARBA" id="ARBA00011738"/>
    </source>
</evidence>
<feature type="binding site" evidence="10">
    <location>
        <position position="67"/>
    </location>
    <ligand>
        <name>substrate</name>
    </ligand>
</feature>
<comment type="similarity">
    <text evidence="3">Belongs to the pyridoxamine 5'-phosphate oxidase family.</text>
</comment>
<feature type="binding site" evidence="11">
    <location>
        <position position="106"/>
    </location>
    <ligand>
        <name>FMN</name>
        <dbReference type="ChEBI" id="CHEBI:58210"/>
    </ligand>
</feature>
<dbReference type="PIRSF" id="PIRSF000190">
    <property type="entry name" value="Pyd_amn-ph_oxd"/>
    <property type="match status" value="1"/>
</dbReference>
<comment type="pathway">
    <text evidence="2">Cofactor metabolism; pyridoxal 5'-phosphate salvage; pyridoxal 5'-phosphate from pyridoxine 5'-phosphate: step 1/1.</text>
</comment>
<feature type="binding site" evidence="11">
    <location>
        <begin position="62"/>
        <end position="67"/>
    </location>
    <ligand>
        <name>FMN</name>
        <dbReference type="ChEBI" id="CHEBI:58210"/>
    </ligand>
</feature>
<reference evidence="14" key="1">
    <citation type="journal article" date="2020" name="mSystems">
        <title>Genome- and Community-Level Interaction Insights into Carbon Utilization and Element Cycling Functions of Hydrothermarchaeota in Hydrothermal Sediment.</title>
        <authorList>
            <person name="Zhou Z."/>
            <person name="Liu Y."/>
            <person name="Xu W."/>
            <person name="Pan J."/>
            <person name="Luo Z.H."/>
            <person name="Li M."/>
        </authorList>
    </citation>
    <scope>NUCLEOTIDE SEQUENCE [LARGE SCALE GENOMIC DNA]</scope>
    <source>
        <strain evidence="14">SpSt-289</strain>
    </source>
</reference>
<evidence type="ECO:0000256" key="1">
    <source>
        <dbReference type="ARBA" id="ARBA00004738"/>
    </source>
</evidence>
<feature type="binding site" evidence="10">
    <location>
        <position position="128"/>
    </location>
    <ligand>
        <name>substrate</name>
    </ligand>
</feature>
<dbReference type="FunFam" id="2.30.110.10:FF:000005">
    <property type="entry name" value="NAD(P)H-hydrate epimerase"/>
    <property type="match status" value="1"/>
</dbReference>
<keyword evidence="6 11" id="KW-0288">FMN</keyword>
<evidence type="ECO:0000256" key="9">
    <source>
        <dbReference type="NCBIfam" id="TIGR00558"/>
    </source>
</evidence>
<feature type="binding site" evidence="11">
    <location>
        <begin position="77"/>
        <end position="78"/>
    </location>
    <ligand>
        <name>FMN</name>
        <dbReference type="ChEBI" id="CHEBI:58210"/>
    </ligand>
</feature>
<evidence type="ECO:0000256" key="2">
    <source>
        <dbReference type="ARBA" id="ARBA00005037"/>
    </source>
</evidence>
<dbReference type="EMBL" id="DSMG01000119">
    <property type="protein sequence ID" value="HDX32183.1"/>
    <property type="molecule type" value="Genomic_DNA"/>
</dbReference>
<feature type="binding site" evidence="11">
    <location>
        <position position="83"/>
    </location>
    <ligand>
        <name>FMN</name>
        <dbReference type="ChEBI" id="CHEBI:58210"/>
    </ligand>
</feature>
<accession>A0A7C1JBG4</accession>